<dbReference type="Proteomes" id="UP001500909">
    <property type="component" value="Unassembled WGS sequence"/>
</dbReference>
<dbReference type="EMBL" id="BAAABY010000043">
    <property type="protein sequence ID" value="GAA0484819.1"/>
    <property type="molecule type" value="Genomic_DNA"/>
</dbReference>
<evidence type="ECO:0000313" key="2">
    <source>
        <dbReference type="Proteomes" id="UP001500909"/>
    </source>
</evidence>
<keyword evidence="2" id="KW-1185">Reference proteome</keyword>
<organism evidence="1 2">
    <name type="scientific">Streptomyces olivaceiscleroticus</name>
    <dbReference type="NCBI Taxonomy" id="68245"/>
    <lineage>
        <taxon>Bacteria</taxon>
        <taxon>Bacillati</taxon>
        <taxon>Actinomycetota</taxon>
        <taxon>Actinomycetes</taxon>
        <taxon>Kitasatosporales</taxon>
        <taxon>Streptomycetaceae</taxon>
        <taxon>Streptomyces</taxon>
    </lineage>
</organism>
<evidence type="ECO:0000313" key="1">
    <source>
        <dbReference type="EMBL" id="GAA0484819.1"/>
    </source>
</evidence>
<accession>A0ABN1AVP4</accession>
<reference evidence="1 2" key="1">
    <citation type="journal article" date="2019" name="Int. J. Syst. Evol. Microbiol.">
        <title>The Global Catalogue of Microorganisms (GCM) 10K type strain sequencing project: providing services to taxonomists for standard genome sequencing and annotation.</title>
        <authorList>
            <consortium name="The Broad Institute Genomics Platform"/>
            <consortium name="The Broad Institute Genome Sequencing Center for Infectious Disease"/>
            <person name="Wu L."/>
            <person name="Ma J."/>
        </authorList>
    </citation>
    <scope>NUCLEOTIDE SEQUENCE [LARGE SCALE GENOMIC DNA]</scope>
    <source>
        <strain evidence="1 2">JCM 4805</strain>
    </source>
</reference>
<gene>
    <name evidence="1" type="ORF">GCM10010361_57120</name>
</gene>
<name>A0ABN1AVP4_9ACTN</name>
<comment type="caution">
    <text evidence="1">The sequence shown here is derived from an EMBL/GenBank/DDBJ whole genome shotgun (WGS) entry which is preliminary data.</text>
</comment>
<proteinExistence type="predicted"/>
<sequence length="73" mass="7764">MEVKPYTAFVGCPVAVVKFSAGRAKNARYAMECPSIRSSRGRSPPAVSLPVVSLFFAAFAATPPILPRPTDIP</sequence>
<protein>
    <submittedName>
        <fullName evidence="1">Uncharacterized protein</fullName>
    </submittedName>
</protein>